<evidence type="ECO:0000313" key="1">
    <source>
        <dbReference type="EMBL" id="VVB04097.1"/>
    </source>
</evidence>
<dbReference type="Proteomes" id="UP000489600">
    <property type="component" value="Unassembled WGS sequence"/>
</dbReference>
<reference evidence="1" key="1">
    <citation type="submission" date="2019-07" db="EMBL/GenBank/DDBJ databases">
        <authorList>
            <person name="Dittberner H."/>
        </authorList>
    </citation>
    <scope>NUCLEOTIDE SEQUENCE [LARGE SCALE GENOMIC DNA]</scope>
</reference>
<dbReference type="InterPro" id="IPR039313">
    <property type="entry name" value="HIT4"/>
</dbReference>
<dbReference type="PANTHER" id="PTHR33704:SF1">
    <property type="entry name" value="PROTEIN HEAT INTOLERANT 4-RELATED"/>
    <property type="match status" value="1"/>
</dbReference>
<dbReference type="AlphaFoldDB" id="A0A565BRU7"/>
<comment type="caution">
    <text evidence="1">The sequence shown here is derived from an EMBL/GenBank/DDBJ whole genome shotgun (WGS) entry which is preliminary data.</text>
</comment>
<gene>
    <name evidence="1" type="ORF">ANE_LOCUS14541</name>
</gene>
<keyword evidence="2" id="KW-1185">Reference proteome</keyword>
<dbReference type="PANTHER" id="PTHR33704">
    <property type="entry name" value="PROTEIN HEAT INTOLERANT 4-RELATED"/>
    <property type="match status" value="1"/>
</dbReference>
<dbReference type="GO" id="GO:1900034">
    <property type="term" value="P:regulation of cellular response to heat"/>
    <property type="evidence" value="ECO:0007669"/>
    <property type="project" value="InterPro"/>
</dbReference>
<evidence type="ECO:0000313" key="2">
    <source>
        <dbReference type="Proteomes" id="UP000489600"/>
    </source>
</evidence>
<dbReference type="EMBL" id="CABITT030000005">
    <property type="protein sequence ID" value="VVB04097.1"/>
    <property type="molecule type" value="Genomic_DNA"/>
</dbReference>
<organism evidence="1 2">
    <name type="scientific">Arabis nemorensis</name>
    <dbReference type="NCBI Taxonomy" id="586526"/>
    <lineage>
        <taxon>Eukaryota</taxon>
        <taxon>Viridiplantae</taxon>
        <taxon>Streptophyta</taxon>
        <taxon>Embryophyta</taxon>
        <taxon>Tracheophyta</taxon>
        <taxon>Spermatophyta</taxon>
        <taxon>Magnoliopsida</taxon>
        <taxon>eudicotyledons</taxon>
        <taxon>Gunneridae</taxon>
        <taxon>Pentapetalae</taxon>
        <taxon>rosids</taxon>
        <taxon>malvids</taxon>
        <taxon>Brassicales</taxon>
        <taxon>Brassicaceae</taxon>
        <taxon>Arabideae</taxon>
        <taxon>Arabis</taxon>
    </lineage>
</organism>
<protein>
    <submittedName>
        <fullName evidence="1">Uncharacterized protein</fullName>
    </submittedName>
</protein>
<proteinExistence type="predicted"/>
<sequence length="89" mass="10552">MRKGAMNEDKKKRARREEFVKEQVRAAKKARREATAARMRAIEEMSEDDRQAFESIKVYKFYPQPPPDFLGLIKVSYINRYYGKAHLVL</sequence>
<dbReference type="OrthoDB" id="20554at2759"/>
<name>A0A565BRU7_9BRAS</name>
<accession>A0A565BRU7</accession>